<protein>
    <submittedName>
        <fullName evidence="3">Uncharacterized protein</fullName>
    </submittedName>
</protein>
<feature type="coiled-coil region" evidence="1">
    <location>
        <begin position="13"/>
        <end position="68"/>
    </location>
</feature>
<dbReference type="AlphaFoldDB" id="A0A0N5BTZ5"/>
<proteinExistence type="predicted"/>
<name>A0A0N5BTZ5_STREA</name>
<accession>A0A0N5BTZ5</accession>
<dbReference type="Proteomes" id="UP000046392">
    <property type="component" value="Unplaced"/>
</dbReference>
<evidence type="ECO:0000313" key="3">
    <source>
        <dbReference type="WBParaSite" id="SPAL_0000932000.1"/>
    </source>
</evidence>
<keyword evidence="1" id="KW-0175">Coiled coil</keyword>
<keyword evidence="2" id="KW-1185">Reference proteome</keyword>
<sequence>MDDKCQKNLSKILKRLEEIDKIATKEINELEEKIKKITETIKEQYLILQQKNRTEKIIKNKINVLKERNVNLSTTIL</sequence>
<organism evidence="2 3">
    <name type="scientific">Strongyloides papillosus</name>
    <name type="common">Intestinal threadworm</name>
    <dbReference type="NCBI Taxonomy" id="174720"/>
    <lineage>
        <taxon>Eukaryota</taxon>
        <taxon>Metazoa</taxon>
        <taxon>Ecdysozoa</taxon>
        <taxon>Nematoda</taxon>
        <taxon>Chromadorea</taxon>
        <taxon>Rhabditida</taxon>
        <taxon>Tylenchina</taxon>
        <taxon>Panagrolaimomorpha</taxon>
        <taxon>Strongyloidoidea</taxon>
        <taxon>Strongyloididae</taxon>
        <taxon>Strongyloides</taxon>
    </lineage>
</organism>
<evidence type="ECO:0000256" key="1">
    <source>
        <dbReference type="SAM" id="Coils"/>
    </source>
</evidence>
<dbReference type="WBParaSite" id="SPAL_0000932000.1">
    <property type="protein sequence ID" value="SPAL_0000932000.1"/>
    <property type="gene ID" value="SPAL_0000932000"/>
</dbReference>
<reference evidence="3" key="1">
    <citation type="submission" date="2017-02" db="UniProtKB">
        <authorList>
            <consortium name="WormBaseParasite"/>
        </authorList>
    </citation>
    <scope>IDENTIFICATION</scope>
</reference>
<evidence type="ECO:0000313" key="2">
    <source>
        <dbReference type="Proteomes" id="UP000046392"/>
    </source>
</evidence>